<dbReference type="PANTHER" id="PTHR35848">
    <property type="entry name" value="OXALATE-BINDING PROTEIN"/>
    <property type="match status" value="1"/>
</dbReference>
<dbReference type="Pfam" id="PF07883">
    <property type="entry name" value="Cupin_2"/>
    <property type="match status" value="1"/>
</dbReference>
<dbReference type="Gene3D" id="3.10.490.10">
    <property type="entry name" value="Gamma-glutamyl cyclotransferase-like"/>
    <property type="match status" value="1"/>
</dbReference>
<gene>
    <name evidence="3" type="ORF">SAMN05444487_1206</name>
</gene>
<dbReference type="GO" id="GO:0046872">
    <property type="term" value="F:metal ion binding"/>
    <property type="evidence" value="ECO:0007669"/>
    <property type="project" value="UniProtKB-KW"/>
</dbReference>
<dbReference type="RefSeq" id="WP_177168109.1">
    <property type="nucleotide sequence ID" value="NZ_FNNQ01000020.1"/>
</dbReference>
<dbReference type="CDD" id="cd06988">
    <property type="entry name" value="cupin_DddK"/>
    <property type="match status" value="1"/>
</dbReference>
<dbReference type="AlphaFoldDB" id="A0A1H3C4E0"/>
<proteinExistence type="predicted"/>
<evidence type="ECO:0000313" key="4">
    <source>
        <dbReference type="Proteomes" id="UP000198534"/>
    </source>
</evidence>
<sequence length="261" mass="29483">MPWIFTYGISTDTNEMKRDIGEFHSYVCATLRDYIYAFTGEHPEFGNKGTSTILPLTGGHVLGVAYQVNQNKLEDLVTNGHGYEFKKNTATIEGKEVEVFTLQPKEIKQLNPPTDEYLKMVESGLKSHYHEEIVDLYLSRALKRTVESEYSSIDRQSNAKFKSEYGTDFRRVFPIKASNSSPFGSGWAILPPSERTTPHNHDEEEAFIFLKGEGTMSVDGKEFPVSRGDIVYLEPFSVHTVTNNGSGNMEILCIWWGEVSS</sequence>
<dbReference type="Gene3D" id="2.60.120.10">
    <property type="entry name" value="Jelly Rolls"/>
    <property type="match status" value="1"/>
</dbReference>
<dbReference type="SUPFAM" id="SSF51182">
    <property type="entry name" value="RmlC-like cupins"/>
    <property type="match status" value="1"/>
</dbReference>
<evidence type="ECO:0000313" key="3">
    <source>
        <dbReference type="EMBL" id="SDX49042.1"/>
    </source>
</evidence>
<dbReference type="InterPro" id="IPR036568">
    <property type="entry name" value="GGCT-like_sf"/>
</dbReference>
<dbReference type="InterPro" id="IPR014710">
    <property type="entry name" value="RmlC-like_jellyroll"/>
</dbReference>
<dbReference type="InterPro" id="IPR051610">
    <property type="entry name" value="GPI/OXD"/>
</dbReference>
<keyword evidence="1" id="KW-0479">Metal-binding</keyword>
<evidence type="ECO:0000256" key="1">
    <source>
        <dbReference type="ARBA" id="ARBA00022723"/>
    </source>
</evidence>
<dbReference type="EMBL" id="FNNQ01000020">
    <property type="protein sequence ID" value="SDX49042.1"/>
    <property type="molecule type" value="Genomic_DNA"/>
</dbReference>
<accession>A0A1H3C4E0</accession>
<dbReference type="InterPro" id="IPR013096">
    <property type="entry name" value="Cupin_2"/>
</dbReference>
<dbReference type="STRING" id="1048340.SAMN05444487_1206"/>
<keyword evidence="4" id="KW-1185">Reference proteome</keyword>
<dbReference type="Proteomes" id="UP000198534">
    <property type="component" value="Unassembled WGS sequence"/>
</dbReference>
<dbReference type="PANTHER" id="PTHR35848:SF6">
    <property type="entry name" value="CUPIN TYPE-2 DOMAIN-CONTAINING PROTEIN"/>
    <property type="match status" value="1"/>
</dbReference>
<dbReference type="SUPFAM" id="SSF110857">
    <property type="entry name" value="Gamma-glutamyl cyclotransferase-like"/>
    <property type="match status" value="1"/>
</dbReference>
<evidence type="ECO:0000259" key="2">
    <source>
        <dbReference type="Pfam" id="PF07883"/>
    </source>
</evidence>
<dbReference type="InterPro" id="IPR011051">
    <property type="entry name" value="RmlC_Cupin_sf"/>
</dbReference>
<organism evidence="3 4">
    <name type="scientific">Marininema mesophilum</name>
    <dbReference type="NCBI Taxonomy" id="1048340"/>
    <lineage>
        <taxon>Bacteria</taxon>
        <taxon>Bacillati</taxon>
        <taxon>Bacillota</taxon>
        <taxon>Bacilli</taxon>
        <taxon>Bacillales</taxon>
        <taxon>Thermoactinomycetaceae</taxon>
        <taxon>Marininema</taxon>
    </lineage>
</organism>
<protein>
    <submittedName>
        <fullName evidence="3">Cupin domain-containing protein</fullName>
    </submittedName>
</protein>
<feature type="domain" description="Cupin type-2" evidence="2">
    <location>
        <begin position="188"/>
        <end position="255"/>
    </location>
</feature>
<reference evidence="3 4" key="1">
    <citation type="submission" date="2016-10" db="EMBL/GenBank/DDBJ databases">
        <authorList>
            <person name="de Groot N.N."/>
        </authorList>
    </citation>
    <scope>NUCLEOTIDE SEQUENCE [LARGE SCALE GENOMIC DNA]</scope>
    <source>
        <strain evidence="3 4">DSM 45610</strain>
    </source>
</reference>
<name>A0A1H3C4E0_9BACL</name>